<dbReference type="PANTHER" id="PTHR42240:SF1">
    <property type="entry name" value="DUF211 DOMAIN-CONTAINING PROTEIN"/>
    <property type="match status" value="1"/>
</dbReference>
<dbReference type="Pfam" id="PF02680">
    <property type="entry name" value="DUF211"/>
    <property type="match status" value="1"/>
</dbReference>
<dbReference type="RefSeq" id="WP_347721488.1">
    <property type="nucleotide sequence ID" value="NZ_CP104395.1"/>
</dbReference>
<dbReference type="GeneID" id="90590076"/>
<protein>
    <recommendedName>
        <fullName evidence="3">DUF211 domain-containing protein</fullName>
    </recommendedName>
</protein>
<dbReference type="InterPro" id="IPR023129">
    <property type="entry name" value="MTH889-like_dom_sf"/>
</dbReference>
<accession>A0ABY8CEM0</accession>
<reference evidence="1 2" key="1">
    <citation type="submission" date="2022-09" db="EMBL/GenBank/DDBJ databases">
        <title>Xylan utilization by haloarchaea-nanohaloarchaea associations.</title>
        <authorList>
            <person name="Yakimov M."/>
        </authorList>
    </citation>
    <scope>NUCLEOTIDE SEQUENCE [LARGE SCALE GENOMIC DNA]</scope>
    <source>
        <strain evidence="1 2">SVXNc</strain>
    </source>
</reference>
<name>A0ABY8CEM0_9ARCH</name>
<dbReference type="EMBL" id="CP104395">
    <property type="protein sequence ID" value="WEL19652.1"/>
    <property type="molecule type" value="Genomic_DNA"/>
</dbReference>
<dbReference type="Gene3D" id="3.30.70.1340">
    <property type="entry name" value="MTH889-like domain"/>
    <property type="match status" value="1"/>
</dbReference>
<evidence type="ECO:0000313" key="2">
    <source>
        <dbReference type="Proteomes" id="UP001218034"/>
    </source>
</evidence>
<dbReference type="InterPro" id="IPR003831">
    <property type="entry name" value="DUF211"/>
</dbReference>
<evidence type="ECO:0008006" key="3">
    <source>
        <dbReference type="Google" id="ProtNLM"/>
    </source>
</evidence>
<sequence length="95" mass="10495">MSKLRRVVLDVLKPHDPEILDFAQETSELEGVKGTNTTLVENEKDVENIKITVQGDGFSFEKVKETVENLGGSIHGIDQAICGERLVEEVSTPQD</sequence>
<evidence type="ECO:0000313" key="1">
    <source>
        <dbReference type="EMBL" id="WEL19652.1"/>
    </source>
</evidence>
<organism evidence="1 2">
    <name type="scientific">Candidatus Nanohalococcus occultus</name>
    <dbReference type="NCBI Taxonomy" id="2978047"/>
    <lineage>
        <taxon>Archaea</taxon>
        <taxon>Candidatus Nanohalarchaeota</taxon>
        <taxon>Candidatus Nanohalarchaeota incertae sedis</taxon>
        <taxon>Candidatus Nanohalococcus</taxon>
    </lineage>
</organism>
<dbReference type="Proteomes" id="UP001218034">
    <property type="component" value="Chromosome"/>
</dbReference>
<dbReference type="SUPFAM" id="SSF160363">
    <property type="entry name" value="MTH889-like"/>
    <property type="match status" value="1"/>
</dbReference>
<dbReference type="PANTHER" id="PTHR42240">
    <property type="entry name" value="DUF211 DOMAIN-CONTAINING PROTEIN"/>
    <property type="match status" value="1"/>
</dbReference>
<proteinExistence type="predicted"/>
<gene>
    <name evidence="1" type="ORF">SVXNc_0638</name>
</gene>
<keyword evidence="2" id="KW-1185">Reference proteome</keyword>